<comment type="caution">
    <text evidence="7">The sequence shown here is derived from an EMBL/GenBank/DDBJ whole genome shotgun (WGS) entry which is preliminary data.</text>
</comment>
<dbReference type="InterPro" id="IPR000035">
    <property type="entry name" value="Alkylbase_DNA_glycsylse_CS"/>
</dbReference>
<dbReference type="Proteomes" id="UP001168528">
    <property type="component" value="Unassembled WGS sequence"/>
</dbReference>
<dbReference type="CDD" id="cd00056">
    <property type="entry name" value="ENDO3c"/>
    <property type="match status" value="1"/>
</dbReference>
<evidence type="ECO:0000313" key="7">
    <source>
        <dbReference type="EMBL" id="MDO1447228.1"/>
    </source>
</evidence>
<accession>A0ABT8R566</accession>
<dbReference type="RefSeq" id="WP_302038029.1">
    <property type="nucleotide sequence ID" value="NZ_JAUKPO010000006.1"/>
</dbReference>
<feature type="domain" description="HhH-GPD" evidence="6">
    <location>
        <begin position="38"/>
        <end position="194"/>
    </location>
</feature>
<evidence type="ECO:0000256" key="2">
    <source>
        <dbReference type="ARBA" id="ARBA00010817"/>
    </source>
</evidence>
<keyword evidence="5" id="KW-0234">DNA repair</keyword>
<sequence length="200" mass="23446">MSISWQHDPVIHRLTQVLPPPEPYPYQDTYLFLLDSVISQQLSTKVADVIYKRFLKLFPEGYPLPELLQEMPVEYLREVGLSTAKANYVKNIASFHREHSLYFEHLHSMPDEEILALLTQIKGVGPWTVQMVLMFPLNRPDVFPIDDLVIRQQISRWYSLTENGKELRRQMTAIAENWRPHRTLACKYLWKAKNLPATSI</sequence>
<evidence type="ECO:0000256" key="1">
    <source>
        <dbReference type="ARBA" id="ARBA00000086"/>
    </source>
</evidence>
<dbReference type="SMART" id="SM00478">
    <property type="entry name" value="ENDO3c"/>
    <property type="match status" value="1"/>
</dbReference>
<proteinExistence type="inferred from homology"/>
<dbReference type="InterPro" id="IPR003265">
    <property type="entry name" value="HhH-GPD_domain"/>
</dbReference>
<evidence type="ECO:0000313" key="8">
    <source>
        <dbReference type="Proteomes" id="UP001168528"/>
    </source>
</evidence>
<dbReference type="Pfam" id="PF00730">
    <property type="entry name" value="HhH-GPD"/>
    <property type="match status" value="1"/>
</dbReference>
<dbReference type="PANTHER" id="PTHR43003">
    <property type="entry name" value="DNA-3-METHYLADENINE GLYCOSYLASE"/>
    <property type="match status" value="1"/>
</dbReference>
<dbReference type="EC" id="3.2.2.21" evidence="3"/>
<keyword evidence="4" id="KW-0227">DNA damage</keyword>
<dbReference type="PROSITE" id="PS00516">
    <property type="entry name" value="ALKYLBASE_DNA_GLYCOS"/>
    <property type="match status" value="1"/>
</dbReference>
<organism evidence="7 8">
    <name type="scientific">Rhodocytophaga aerolata</name>
    <dbReference type="NCBI Taxonomy" id="455078"/>
    <lineage>
        <taxon>Bacteria</taxon>
        <taxon>Pseudomonadati</taxon>
        <taxon>Bacteroidota</taxon>
        <taxon>Cytophagia</taxon>
        <taxon>Cytophagales</taxon>
        <taxon>Rhodocytophagaceae</taxon>
        <taxon>Rhodocytophaga</taxon>
    </lineage>
</organism>
<keyword evidence="8" id="KW-1185">Reference proteome</keyword>
<evidence type="ECO:0000259" key="6">
    <source>
        <dbReference type="SMART" id="SM00478"/>
    </source>
</evidence>
<dbReference type="PANTHER" id="PTHR43003:SF5">
    <property type="entry name" value="DNA-3-METHYLADENINE GLYCOSYLASE"/>
    <property type="match status" value="1"/>
</dbReference>
<comment type="catalytic activity">
    <reaction evidence="1">
        <text>Hydrolysis of alkylated DNA, releasing 3-methyladenine, 3-methylguanine, 7-methylguanine and 7-methyladenine.</text>
        <dbReference type="EC" id="3.2.2.21"/>
    </reaction>
</comment>
<evidence type="ECO:0000256" key="4">
    <source>
        <dbReference type="ARBA" id="ARBA00022763"/>
    </source>
</evidence>
<reference evidence="7" key="1">
    <citation type="submission" date="2023-07" db="EMBL/GenBank/DDBJ databases">
        <title>The genome sequence of Rhodocytophaga aerolata KACC 12507.</title>
        <authorList>
            <person name="Zhang X."/>
        </authorList>
    </citation>
    <scope>NUCLEOTIDE SEQUENCE</scope>
    <source>
        <strain evidence="7">KACC 12507</strain>
    </source>
</reference>
<gene>
    <name evidence="7" type="ORF">Q0590_13240</name>
</gene>
<dbReference type="SUPFAM" id="SSF48150">
    <property type="entry name" value="DNA-glycosylase"/>
    <property type="match status" value="1"/>
</dbReference>
<protein>
    <recommendedName>
        <fullName evidence="3">DNA-3-methyladenine glycosylase II</fullName>
        <ecNumber evidence="3">3.2.2.21</ecNumber>
    </recommendedName>
</protein>
<dbReference type="EMBL" id="JAUKPO010000006">
    <property type="protein sequence ID" value="MDO1447228.1"/>
    <property type="molecule type" value="Genomic_DNA"/>
</dbReference>
<dbReference type="InterPro" id="IPR011257">
    <property type="entry name" value="DNA_glycosylase"/>
</dbReference>
<evidence type="ECO:0000256" key="5">
    <source>
        <dbReference type="ARBA" id="ARBA00023204"/>
    </source>
</evidence>
<dbReference type="Gene3D" id="1.10.340.30">
    <property type="entry name" value="Hypothetical protein, domain 2"/>
    <property type="match status" value="1"/>
</dbReference>
<evidence type="ECO:0000256" key="3">
    <source>
        <dbReference type="ARBA" id="ARBA00012000"/>
    </source>
</evidence>
<dbReference type="InterPro" id="IPR051912">
    <property type="entry name" value="Alkylbase_DNA_Glycosylase/TA"/>
</dbReference>
<comment type="similarity">
    <text evidence="2">Belongs to the alkylbase DNA glycosidase AlkA family.</text>
</comment>
<name>A0ABT8R566_9BACT</name>
<dbReference type="Gene3D" id="1.10.1670.40">
    <property type="match status" value="1"/>
</dbReference>